<evidence type="ECO:0000256" key="2">
    <source>
        <dbReference type="ARBA" id="ARBA00022691"/>
    </source>
</evidence>
<dbReference type="Gene3D" id="3.40.50.150">
    <property type="entry name" value="Vaccinia Virus protein VP39"/>
    <property type="match status" value="1"/>
</dbReference>
<comment type="similarity">
    <text evidence="3">Belongs to the class I-like SAM-binding methyltransferase superfamily. RKM5 family.</text>
</comment>
<dbReference type="GO" id="GO:0008757">
    <property type="term" value="F:S-adenosylmethionine-dependent methyltransferase activity"/>
    <property type="evidence" value="ECO:0007669"/>
    <property type="project" value="UniProtKB-ARBA"/>
</dbReference>
<keyword evidence="2" id="KW-0949">S-adenosyl-L-methionine</keyword>
<dbReference type="InterPro" id="IPR019410">
    <property type="entry name" value="Methyltransf_16"/>
</dbReference>
<dbReference type="PANTHER" id="PTHR14614:SF109">
    <property type="entry name" value="RIBOSOMAL LYSINE N-METHYLTRANSFERASE 5"/>
    <property type="match status" value="1"/>
</dbReference>
<sequence length="346" mass="40546">MSTNNEFEYIYKRIDSEDLIYEHINERYALMSENAENIKQDLGIINDKQDKLTIEIDYQESVKEIAQSIKNKKKKSKSSVLNKNFNIELEQLPTSLKSNTNGNSTTGFVVWQSTFFFLTWLLKHKGKFFLNWDENKNFDIIELGTGINCSNSIVLSNFTRNFYISTDQKGILNKLKINCLNNLKEIKKYNNTNKLNLASLENNNNLQQFRSRSLNINAQTDNEIEENDFRYEVLHLDWCDDATFQNFINESKFIKNNDKDLLTILAVDVIYNEFLIIPFIKTVERLLRLRKDSQAIVVLQLRDESIIIDFLSECLPYFNVNVIEDLDFSNGVFSCSRHVIYKLILL</sequence>
<evidence type="ECO:0000256" key="1">
    <source>
        <dbReference type="ARBA" id="ARBA00022603"/>
    </source>
</evidence>
<comment type="caution">
    <text evidence="5">The sequence shown here is derived from an EMBL/GenBank/DDBJ whole genome shotgun (WGS) entry which is preliminary data.</text>
</comment>
<dbReference type="Proteomes" id="UP000092321">
    <property type="component" value="Unassembled WGS sequence"/>
</dbReference>
<evidence type="ECO:0000256" key="3">
    <source>
        <dbReference type="ARBA" id="ARBA00038458"/>
    </source>
</evidence>
<dbReference type="GO" id="GO:0005829">
    <property type="term" value="C:cytosol"/>
    <property type="evidence" value="ECO:0007669"/>
    <property type="project" value="TreeGrafter"/>
</dbReference>
<reference evidence="6" key="1">
    <citation type="journal article" date="2016" name="Proc. Natl. Acad. Sci. U.S.A.">
        <title>Comparative genomics of biotechnologically important yeasts.</title>
        <authorList>
            <person name="Riley R."/>
            <person name="Haridas S."/>
            <person name="Wolfe K.H."/>
            <person name="Lopes M.R."/>
            <person name="Hittinger C.T."/>
            <person name="Goeker M."/>
            <person name="Salamov A.A."/>
            <person name="Wisecaver J.H."/>
            <person name="Long T.M."/>
            <person name="Calvey C.H."/>
            <person name="Aerts A.L."/>
            <person name="Barry K.W."/>
            <person name="Choi C."/>
            <person name="Clum A."/>
            <person name="Coughlan A.Y."/>
            <person name="Deshpande S."/>
            <person name="Douglass A.P."/>
            <person name="Hanson S.J."/>
            <person name="Klenk H.-P."/>
            <person name="LaButti K.M."/>
            <person name="Lapidus A."/>
            <person name="Lindquist E.A."/>
            <person name="Lipzen A.M."/>
            <person name="Meier-Kolthoff J.P."/>
            <person name="Ohm R.A."/>
            <person name="Otillar R.P."/>
            <person name="Pangilinan J.L."/>
            <person name="Peng Y."/>
            <person name="Rokas A."/>
            <person name="Rosa C.A."/>
            <person name="Scheuner C."/>
            <person name="Sibirny A.A."/>
            <person name="Slot J.C."/>
            <person name="Stielow J.B."/>
            <person name="Sun H."/>
            <person name="Kurtzman C.P."/>
            <person name="Blackwell M."/>
            <person name="Grigoriev I.V."/>
            <person name="Jeffries T.W."/>
        </authorList>
    </citation>
    <scope>NUCLEOTIDE SEQUENCE [LARGE SCALE GENOMIC DNA]</scope>
    <source>
        <strain evidence="6">NRRL Y-1626</strain>
    </source>
</reference>
<evidence type="ECO:0000313" key="6">
    <source>
        <dbReference type="Proteomes" id="UP000092321"/>
    </source>
</evidence>
<keyword evidence="6" id="KW-1185">Reference proteome</keyword>
<protein>
    <recommendedName>
        <fullName evidence="4">Ribosomal lysine N-methyltransferase 5</fullName>
    </recommendedName>
</protein>
<dbReference type="OrthoDB" id="2529286at2759"/>
<keyword evidence="1" id="KW-0808">Transferase</keyword>
<dbReference type="PANTHER" id="PTHR14614">
    <property type="entry name" value="HEPATOCELLULAR CARCINOMA-ASSOCIATED ANTIGEN"/>
    <property type="match status" value="1"/>
</dbReference>
<keyword evidence="1" id="KW-0489">Methyltransferase</keyword>
<gene>
    <name evidence="5" type="ORF">HANVADRAFT_54315</name>
</gene>
<dbReference type="InterPro" id="IPR029063">
    <property type="entry name" value="SAM-dependent_MTases_sf"/>
</dbReference>
<name>A0A1B7T7M1_9ASCO</name>
<evidence type="ECO:0000313" key="5">
    <source>
        <dbReference type="EMBL" id="OBA24746.1"/>
    </source>
</evidence>
<accession>A0A1B7T7M1</accession>
<dbReference type="GO" id="GO:0032259">
    <property type="term" value="P:methylation"/>
    <property type="evidence" value="ECO:0007669"/>
    <property type="project" value="UniProtKB-KW"/>
</dbReference>
<organism evidence="5 6">
    <name type="scientific">Hanseniaspora valbyensis NRRL Y-1626</name>
    <dbReference type="NCBI Taxonomy" id="766949"/>
    <lineage>
        <taxon>Eukaryota</taxon>
        <taxon>Fungi</taxon>
        <taxon>Dikarya</taxon>
        <taxon>Ascomycota</taxon>
        <taxon>Saccharomycotina</taxon>
        <taxon>Saccharomycetes</taxon>
        <taxon>Saccharomycodales</taxon>
        <taxon>Saccharomycodaceae</taxon>
        <taxon>Hanseniaspora</taxon>
    </lineage>
</organism>
<proteinExistence type="inferred from homology"/>
<evidence type="ECO:0000256" key="4">
    <source>
        <dbReference type="ARBA" id="ARBA00039932"/>
    </source>
</evidence>
<dbReference type="GO" id="GO:0032991">
    <property type="term" value="C:protein-containing complex"/>
    <property type="evidence" value="ECO:0007669"/>
    <property type="project" value="TreeGrafter"/>
</dbReference>
<dbReference type="AlphaFoldDB" id="A0A1B7T7M1"/>
<dbReference type="EMBL" id="LXPE01000449">
    <property type="protein sequence ID" value="OBA24746.1"/>
    <property type="molecule type" value="Genomic_DNA"/>
</dbReference>